<name>A0AAY4AC69_9TELE</name>
<dbReference type="PANTHER" id="PTHR11042:SF160">
    <property type="entry name" value="EUKARYOTIC TRANSLATION INITIATION FACTOR 2-ALPHA KINASE 1"/>
    <property type="match status" value="1"/>
</dbReference>
<sequence length="102" mass="11797">IFKGNVLWVFPKKIIQKNFMDISVLGHGAYGRVYKAWSNKDQKNFAVKIVGNSKYVSLIIQMLCRIMQNVLMRGYKNIIEQITDGLAFIHSKKLVHRDLKVS</sequence>
<evidence type="ECO:0000256" key="7">
    <source>
        <dbReference type="PROSITE-ProRule" id="PRU10141"/>
    </source>
</evidence>
<dbReference type="GO" id="GO:0004694">
    <property type="term" value="F:eukaryotic translation initiation factor 2alpha kinase activity"/>
    <property type="evidence" value="ECO:0007669"/>
    <property type="project" value="TreeGrafter"/>
</dbReference>
<dbReference type="Gene3D" id="3.30.200.20">
    <property type="entry name" value="Phosphorylase Kinase, domain 1"/>
    <property type="match status" value="1"/>
</dbReference>
<reference evidence="9" key="3">
    <citation type="submission" date="2025-09" db="UniProtKB">
        <authorList>
            <consortium name="Ensembl"/>
        </authorList>
    </citation>
    <scope>IDENTIFICATION</scope>
</reference>
<dbReference type="InterPro" id="IPR050339">
    <property type="entry name" value="CC_SR_Kinase"/>
</dbReference>
<evidence type="ECO:0000313" key="10">
    <source>
        <dbReference type="Proteomes" id="UP000694580"/>
    </source>
</evidence>
<dbReference type="AlphaFoldDB" id="A0AAY4AC69"/>
<dbReference type="Gene3D" id="1.10.510.10">
    <property type="entry name" value="Transferase(Phosphotransferase) domain 1"/>
    <property type="match status" value="1"/>
</dbReference>
<keyword evidence="10" id="KW-1185">Reference proteome</keyword>
<evidence type="ECO:0000259" key="8">
    <source>
        <dbReference type="PROSITE" id="PS50011"/>
    </source>
</evidence>
<keyword evidence="2" id="KW-0723">Serine/threonine-protein kinase</keyword>
<organism evidence="9 10">
    <name type="scientific">Denticeps clupeoides</name>
    <name type="common">denticle herring</name>
    <dbReference type="NCBI Taxonomy" id="299321"/>
    <lineage>
        <taxon>Eukaryota</taxon>
        <taxon>Metazoa</taxon>
        <taxon>Chordata</taxon>
        <taxon>Craniata</taxon>
        <taxon>Vertebrata</taxon>
        <taxon>Euteleostomi</taxon>
        <taxon>Actinopterygii</taxon>
        <taxon>Neopterygii</taxon>
        <taxon>Teleostei</taxon>
        <taxon>Clupei</taxon>
        <taxon>Clupeiformes</taxon>
        <taxon>Denticipitoidei</taxon>
        <taxon>Denticipitidae</taxon>
        <taxon>Denticeps</taxon>
    </lineage>
</organism>
<dbReference type="GO" id="GO:0005634">
    <property type="term" value="C:nucleus"/>
    <property type="evidence" value="ECO:0007669"/>
    <property type="project" value="TreeGrafter"/>
</dbReference>
<evidence type="ECO:0000256" key="4">
    <source>
        <dbReference type="ARBA" id="ARBA00022741"/>
    </source>
</evidence>
<dbReference type="InterPro" id="IPR017441">
    <property type="entry name" value="Protein_kinase_ATP_BS"/>
</dbReference>
<evidence type="ECO:0000256" key="2">
    <source>
        <dbReference type="ARBA" id="ARBA00022527"/>
    </source>
</evidence>
<dbReference type="InterPro" id="IPR011009">
    <property type="entry name" value="Kinase-like_dom_sf"/>
</dbReference>
<feature type="domain" description="Protein kinase" evidence="8">
    <location>
        <begin position="1"/>
        <end position="102"/>
    </location>
</feature>
<dbReference type="Ensembl" id="ENSDCDT00010006665.1">
    <property type="protein sequence ID" value="ENSDCDP00010006449.1"/>
    <property type="gene ID" value="ENSDCDG00010002781.1"/>
</dbReference>
<dbReference type="PROSITE" id="PS50011">
    <property type="entry name" value="PROTEIN_KINASE_DOM"/>
    <property type="match status" value="1"/>
</dbReference>
<keyword evidence="5" id="KW-0418">Kinase</keyword>
<reference evidence="9 10" key="1">
    <citation type="submission" date="2020-06" db="EMBL/GenBank/DDBJ databases">
        <authorList>
            <consortium name="Wellcome Sanger Institute Data Sharing"/>
        </authorList>
    </citation>
    <scope>NUCLEOTIDE SEQUENCE [LARGE SCALE GENOMIC DNA]</scope>
</reference>
<dbReference type="InterPro" id="IPR000719">
    <property type="entry name" value="Prot_kinase_dom"/>
</dbReference>
<reference evidence="9" key="2">
    <citation type="submission" date="2025-08" db="UniProtKB">
        <authorList>
            <consortium name="Ensembl"/>
        </authorList>
    </citation>
    <scope>IDENTIFICATION</scope>
</reference>
<evidence type="ECO:0000256" key="1">
    <source>
        <dbReference type="ARBA" id="ARBA00012513"/>
    </source>
</evidence>
<keyword evidence="6 7" id="KW-0067">ATP-binding</keyword>
<evidence type="ECO:0000313" key="9">
    <source>
        <dbReference type="Ensembl" id="ENSDCDP00010006449.1"/>
    </source>
</evidence>
<feature type="binding site" evidence="7">
    <location>
        <position position="48"/>
    </location>
    <ligand>
        <name>ATP</name>
        <dbReference type="ChEBI" id="CHEBI:30616"/>
    </ligand>
</feature>
<dbReference type="GO" id="GO:0005737">
    <property type="term" value="C:cytoplasm"/>
    <property type="evidence" value="ECO:0007669"/>
    <property type="project" value="TreeGrafter"/>
</dbReference>
<dbReference type="EC" id="2.7.11.1" evidence="1"/>
<evidence type="ECO:0000256" key="5">
    <source>
        <dbReference type="ARBA" id="ARBA00022777"/>
    </source>
</evidence>
<accession>A0AAY4AC69</accession>
<evidence type="ECO:0000256" key="6">
    <source>
        <dbReference type="ARBA" id="ARBA00022840"/>
    </source>
</evidence>
<evidence type="ECO:0000256" key="3">
    <source>
        <dbReference type="ARBA" id="ARBA00022679"/>
    </source>
</evidence>
<dbReference type="PROSITE" id="PS00107">
    <property type="entry name" value="PROTEIN_KINASE_ATP"/>
    <property type="match status" value="1"/>
</dbReference>
<keyword evidence="4 7" id="KW-0547">Nucleotide-binding</keyword>
<dbReference type="Proteomes" id="UP000694580">
    <property type="component" value="Chromosome 3"/>
</dbReference>
<dbReference type="SUPFAM" id="SSF56112">
    <property type="entry name" value="Protein kinase-like (PK-like)"/>
    <property type="match status" value="1"/>
</dbReference>
<proteinExistence type="predicted"/>
<dbReference type="GO" id="GO:0005524">
    <property type="term" value="F:ATP binding"/>
    <property type="evidence" value="ECO:0007669"/>
    <property type="project" value="UniProtKB-UniRule"/>
</dbReference>
<protein>
    <recommendedName>
        <fullName evidence="1">non-specific serine/threonine protein kinase</fullName>
        <ecNumber evidence="1">2.7.11.1</ecNumber>
    </recommendedName>
</protein>
<dbReference type="PANTHER" id="PTHR11042">
    <property type="entry name" value="EUKARYOTIC TRANSLATION INITIATION FACTOR 2-ALPHA KINASE EIF2-ALPHA KINASE -RELATED"/>
    <property type="match status" value="1"/>
</dbReference>
<keyword evidence="3" id="KW-0808">Transferase</keyword>